<sequence length="194" mass="21780">MKRHITLTICSLLASWSATAEPVQPSQTDALPASQPYAVYAQLGASPHAAHSQTIGVLLPWQGFQRQWGGWHWQGYWDAWLAHWAARRQDGGPAGYAHATTLGITPTLRTSPTAASRWFFDLGIGFSLTDRHYANRRREMSTRYNFASHAGAGLWLDAERRHAFVLRIQHVSNAGIKRPNPGENFLQLRYQASF</sequence>
<dbReference type="Proteomes" id="UP001237156">
    <property type="component" value="Unassembled WGS sequence"/>
</dbReference>
<evidence type="ECO:0000313" key="3">
    <source>
        <dbReference type="Proteomes" id="UP001237156"/>
    </source>
</evidence>
<keyword evidence="2" id="KW-0378">Hydrolase</keyword>
<gene>
    <name evidence="2" type="ORF">QB898_05525</name>
</gene>
<protein>
    <submittedName>
        <fullName evidence="2">Acyloxyacyl hydrolase</fullName>
    </submittedName>
</protein>
<organism evidence="2 3">
    <name type="scientific">Ottowia cancrivicina</name>
    <dbReference type="NCBI Taxonomy" id="3040346"/>
    <lineage>
        <taxon>Bacteria</taxon>
        <taxon>Pseudomonadati</taxon>
        <taxon>Pseudomonadota</taxon>
        <taxon>Betaproteobacteria</taxon>
        <taxon>Burkholderiales</taxon>
        <taxon>Comamonadaceae</taxon>
        <taxon>Ottowia</taxon>
    </lineage>
</organism>
<reference evidence="2 3" key="1">
    <citation type="submission" date="2023-04" db="EMBL/GenBank/DDBJ databases">
        <title>Ottowia paracancer sp. nov., isolated from human stomach.</title>
        <authorList>
            <person name="Song Y."/>
        </authorList>
    </citation>
    <scope>NUCLEOTIDE SEQUENCE [LARGE SCALE GENOMIC DNA]</scope>
    <source>
        <strain evidence="2 3">10c7w1</strain>
    </source>
</reference>
<dbReference type="Gene3D" id="2.40.160.20">
    <property type="match status" value="1"/>
</dbReference>
<dbReference type="EMBL" id="JARVII010000008">
    <property type="protein sequence ID" value="MDG9699185.1"/>
    <property type="molecule type" value="Genomic_DNA"/>
</dbReference>
<comment type="caution">
    <text evidence="2">The sequence shown here is derived from an EMBL/GenBank/DDBJ whole genome shotgun (WGS) entry which is preliminary data.</text>
</comment>
<accession>A0AAW6RHZ4</accession>
<proteinExistence type="predicted"/>
<evidence type="ECO:0000256" key="1">
    <source>
        <dbReference type="SAM" id="SignalP"/>
    </source>
</evidence>
<name>A0AAW6RHZ4_9BURK</name>
<dbReference type="AlphaFoldDB" id="A0AAW6RHZ4"/>
<dbReference type="Pfam" id="PF09411">
    <property type="entry name" value="PagL"/>
    <property type="match status" value="1"/>
</dbReference>
<dbReference type="GO" id="GO:0016787">
    <property type="term" value="F:hydrolase activity"/>
    <property type="evidence" value="ECO:0007669"/>
    <property type="project" value="UniProtKB-KW"/>
</dbReference>
<dbReference type="RefSeq" id="WP_279524129.1">
    <property type="nucleotide sequence ID" value="NZ_JARVII010000008.1"/>
</dbReference>
<dbReference type="InterPro" id="IPR018550">
    <property type="entry name" value="Lipid-A_deacylase-rel"/>
</dbReference>
<feature type="chain" id="PRO_5044014954" evidence="1">
    <location>
        <begin position="21"/>
        <end position="194"/>
    </location>
</feature>
<keyword evidence="3" id="KW-1185">Reference proteome</keyword>
<feature type="signal peptide" evidence="1">
    <location>
        <begin position="1"/>
        <end position="20"/>
    </location>
</feature>
<keyword evidence="1" id="KW-0732">Signal</keyword>
<evidence type="ECO:0000313" key="2">
    <source>
        <dbReference type="EMBL" id="MDG9699185.1"/>
    </source>
</evidence>